<dbReference type="OrthoDB" id="24581at2759"/>
<sequence>MGFLTPFDLQSLKDDIRGAVDGAAVKISLRMRLSARIVRAGKPGCTYHALNEVVVERGGNPHLSLIECFCDDQFLTTVQADGLIIATPTGSTAYSMSAGGSMVHPSVPAILFTPICPHSLSFRPLIFPDSVVFRCDIPEDGRAEGVVSFDGKNSQPLKHGDALVIKMSSYPVPTICKDDSTADWFSSLDSALGFNVRVRQKAPKPSRYFNTIFNDLNGSSSTGSHAGPRQPPPPQ</sequence>
<reference evidence="7" key="1">
    <citation type="submission" date="2021-02" db="EMBL/GenBank/DDBJ databases">
        <title>First Annotated Genome of the Yellow-green Alga Tribonema minus.</title>
        <authorList>
            <person name="Mahan K.M."/>
        </authorList>
    </citation>
    <scope>NUCLEOTIDE SEQUENCE</scope>
    <source>
        <strain evidence="7">UTEX B ZZ1240</strain>
    </source>
</reference>
<keyword evidence="3 7" id="KW-0418">Kinase</keyword>
<comment type="caution">
    <text evidence="7">The sequence shown here is derived from an EMBL/GenBank/DDBJ whole genome shotgun (WGS) entry which is preliminary data.</text>
</comment>
<dbReference type="InterPro" id="IPR017437">
    <property type="entry name" value="ATP-NAD_kinase_PpnK-typ_C"/>
</dbReference>
<evidence type="ECO:0000256" key="6">
    <source>
        <dbReference type="ARBA" id="ARBA00023027"/>
    </source>
</evidence>
<keyword evidence="5" id="KW-0521">NADP</keyword>
<proteinExistence type="predicted"/>
<accession>A0A836CMV9</accession>
<keyword evidence="1" id="KW-0808">Transferase</keyword>
<keyword evidence="4" id="KW-0067">ATP-binding</keyword>
<dbReference type="GO" id="GO:0003951">
    <property type="term" value="F:NAD+ kinase activity"/>
    <property type="evidence" value="ECO:0007669"/>
    <property type="project" value="InterPro"/>
</dbReference>
<evidence type="ECO:0000256" key="2">
    <source>
        <dbReference type="ARBA" id="ARBA00022741"/>
    </source>
</evidence>
<keyword evidence="6" id="KW-0520">NAD</keyword>
<dbReference type="Pfam" id="PF20143">
    <property type="entry name" value="NAD_kinase_C"/>
    <property type="match status" value="1"/>
</dbReference>
<evidence type="ECO:0000256" key="5">
    <source>
        <dbReference type="ARBA" id="ARBA00022857"/>
    </source>
</evidence>
<dbReference type="AlphaFoldDB" id="A0A836CMV9"/>
<dbReference type="PANTHER" id="PTHR20275">
    <property type="entry name" value="NAD KINASE"/>
    <property type="match status" value="1"/>
</dbReference>
<dbReference type="GO" id="GO:0006741">
    <property type="term" value="P:NADP+ biosynthetic process"/>
    <property type="evidence" value="ECO:0007669"/>
    <property type="project" value="TreeGrafter"/>
</dbReference>
<keyword evidence="2" id="KW-0547">Nucleotide-binding</keyword>
<dbReference type="EMBL" id="JAFCMP010000008">
    <property type="protein sequence ID" value="KAG5192252.1"/>
    <property type="molecule type" value="Genomic_DNA"/>
</dbReference>
<gene>
    <name evidence="7" type="ORF">JKP88DRAFT_191181</name>
</gene>
<name>A0A836CMV9_9STRA</name>
<dbReference type="InterPro" id="IPR016064">
    <property type="entry name" value="NAD/diacylglycerol_kinase_sf"/>
</dbReference>
<dbReference type="Gene3D" id="2.60.200.30">
    <property type="entry name" value="Probable inorganic polyphosphate/atp-NAD kinase, domain 2"/>
    <property type="match status" value="1"/>
</dbReference>
<dbReference type="GO" id="GO:0019674">
    <property type="term" value="P:NAD+ metabolic process"/>
    <property type="evidence" value="ECO:0007669"/>
    <property type="project" value="InterPro"/>
</dbReference>
<evidence type="ECO:0000256" key="1">
    <source>
        <dbReference type="ARBA" id="ARBA00022679"/>
    </source>
</evidence>
<evidence type="ECO:0000256" key="3">
    <source>
        <dbReference type="ARBA" id="ARBA00022777"/>
    </source>
</evidence>
<evidence type="ECO:0000256" key="4">
    <source>
        <dbReference type="ARBA" id="ARBA00022840"/>
    </source>
</evidence>
<dbReference type="PANTHER" id="PTHR20275:SF0">
    <property type="entry name" value="NAD KINASE"/>
    <property type="match status" value="1"/>
</dbReference>
<dbReference type="SUPFAM" id="SSF111331">
    <property type="entry name" value="NAD kinase/diacylglycerol kinase-like"/>
    <property type="match status" value="1"/>
</dbReference>
<dbReference type="FunFam" id="2.60.200.30:FF:000009">
    <property type="entry name" value="Poly(P)/ATP NAD kinase"/>
    <property type="match status" value="1"/>
</dbReference>
<evidence type="ECO:0000313" key="7">
    <source>
        <dbReference type="EMBL" id="KAG5192252.1"/>
    </source>
</evidence>
<dbReference type="GO" id="GO:0005524">
    <property type="term" value="F:ATP binding"/>
    <property type="evidence" value="ECO:0007669"/>
    <property type="project" value="UniProtKB-KW"/>
</dbReference>
<organism evidence="7 8">
    <name type="scientific">Tribonema minus</name>
    <dbReference type="NCBI Taxonomy" id="303371"/>
    <lineage>
        <taxon>Eukaryota</taxon>
        <taxon>Sar</taxon>
        <taxon>Stramenopiles</taxon>
        <taxon>Ochrophyta</taxon>
        <taxon>PX clade</taxon>
        <taxon>Xanthophyceae</taxon>
        <taxon>Tribonematales</taxon>
        <taxon>Tribonemataceae</taxon>
        <taxon>Tribonema</taxon>
    </lineage>
</organism>
<protein>
    <submittedName>
        <fullName evidence="7">ATP-NAD kinase-like domain-containing protein</fullName>
    </submittedName>
</protein>
<evidence type="ECO:0000313" key="8">
    <source>
        <dbReference type="Proteomes" id="UP000664859"/>
    </source>
</evidence>
<keyword evidence="8" id="KW-1185">Reference proteome</keyword>
<dbReference type="Proteomes" id="UP000664859">
    <property type="component" value="Unassembled WGS sequence"/>
</dbReference>